<feature type="compositionally biased region" description="Polar residues" evidence="4">
    <location>
        <begin position="250"/>
        <end position="260"/>
    </location>
</feature>
<feature type="region of interest" description="Disordered" evidence="4">
    <location>
        <begin position="329"/>
        <end position="358"/>
    </location>
</feature>
<dbReference type="SUPFAM" id="SSF57850">
    <property type="entry name" value="RING/U-box"/>
    <property type="match status" value="1"/>
</dbReference>
<feature type="compositionally biased region" description="Low complexity" evidence="4">
    <location>
        <begin position="222"/>
        <end position="248"/>
    </location>
</feature>
<dbReference type="Pfam" id="PF25454">
    <property type="entry name" value="zf-C3HC4_IRF-2BP1_2"/>
    <property type="match status" value="1"/>
</dbReference>
<dbReference type="PANTHER" id="PTHR10816">
    <property type="entry name" value="MYELIN TRANSCRIPTION FACTOR 1-RELATED"/>
    <property type="match status" value="1"/>
</dbReference>
<organism evidence="7 8">
    <name type="scientific">Orchesella dallaii</name>
    <dbReference type="NCBI Taxonomy" id="48710"/>
    <lineage>
        <taxon>Eukaryota</taxon>
        <taxon>Metazoa</taxon>
        <taxon>Ecdysozoa</taxon>
        <taxon>Arthropoda</taxon>
        <taxon>Hexapoda</taxon>
        <taxon>Collembola</taxon>
        <taxon>Entomobryomorpha</taxon>
        <taxon>Entomobryoidea</taxon>
        <taxon>Orchesellidae</taxon>
        <taxon>Orchesellinae</taxon>
        <taxon>Orchesella</taxon>
    </lineage>
</organism>
<evidence type="ECO:0000256" key="4">
    <source>
        <dbReference type="SAM" id="MobiDB-lite"/>
    </source>
</evidence>
<comment type="caution">
    <text evidence="7">The sequence shown here is derived from an EMBL/GenBank/DDBJ whole genome shotgun (WGS) entry which is preliminary data.</text>
</comment>
<proteinExistence type="inferred from homology"/>
<evidence type="ECO:0000256" key="3">
    <source>
        <dbReference type="ARBA" id="ARBA00023242"/>
    </source>
</evidence>
<accession>A0ABP1QUV7</accession>
<feature type="compositionally biased region" description="Low complexity" evidence="4">
    <location>
        <begin position="339"/>
        <end position="354"/>
    </location>
</feature>
<feature type="region of interest" description="Disordered" evidence="4">
    <location>
        <begin position="97"/>
        <end position="170"/>
    </location>
</feature>
<evidence type="ECO:0000256" key="2">
    <source>
        <dbReference type="ARBA" id="ARBA00010802"/>
    </source>
</evidence>
<feature type="domain" description="Interferon regulatory factor 2-binding protein 1/2-like C3HC4 zinc finger" evidence="6">
    <location>
        <begin position="366"/>
        <end position="437"/>
    </location>
</feature>
<name>A0ABP1QUV7_9HEXA</name>
<dbReference type="InterPro" id="IPR022750">
    <property type="entry name" value="IRF-2BP1_2-like_Znf"/>
</dbReference>
<dbReference type="Pfam" id="PF11261">
    <property type="entry name" value="IRF-2BP1_2"/>
    <property type="match status" value="1"/>
</dbReference>
<feature type="compositionally biased region" description="Low complexity" evidence="4">
    <location>
        <begin position="158"/>
        <end position="170"/>
    </location>
</feature>
<keyword evidence="8" id="KW-1185">Reference proteome</keyword>
<keyword evidence="3" id="KW-0539">Nucleus</keyword>
<protein>
    <submittedName>
        <fullName evidence="7">Uncharacterized protein</fullName>
    </submittedName>
</protein>
<feature type="compositionally biased region" description="Gly residues" evidence="4">
    <location>
        <begin position="106"/>
        <end position="116"/>
    </location>
</feature>
<dbReference type="EMBL" id="CAXLJM020000046">
    <property type="protein sequence ID" value="CAL8111948.1"/>
    <property type="molecule type" value="Genomic_DNA"/>
</dbReference>
<dbReference type="InterPro" id="IPR044882">
    <property type="entry name" value="I2BP1/2_C3HC4-RING_sf"/>
</dbReference>
<dbReference type="InterPro" id="IPR057414">
    <property type="entry name" value="Zf-C3HC4_IRF-2BP1_2"/>
</dbReference>
<comment type="similarity">
    <text evidence="2">Belongs to the IRF2BP family.</text>
</comment>
<reference evidence="7 8" key="1">
    <citation type="submission" date="2024-08" db="EMBL/GenBank/DDBJ databases">
        <authorList>
            <person name="Cucini C."/>
            <person name="Frati F."/>
        </authorList>
    </citation>
    <scope>NUCLEOTIDE SEQUENCE [LARGE SCALE GENOMIC DNA]</scope>
</reference>
<dbReference type="Gene3D" id="1.10.10.1580">
    <property type="entry name" value="Interferon regulatory factor 2-binding protein"/>
    <property type="match status" value="1"/>
</dbReference>
<feature type="domain" description="Interferon regulatory factor 2-binding protein 1/2-like zinc finger" evidence="5">
    <location>
        <begin position="45"/>
        <end position="96"/>
    </location>
</feature>
<feature type="compositionally biased region" description="Pro residues" evidence="4">
    <location>
        <begin position="135"/>
        <end position="148"/>
    </location>
</feature>
<dbReference type="PANTHER" id="PTHR10816:SF19">
    <property type="entry name" value="PROTEIN INTERACTING WITH TTK69 AND SIN3A, ISOFORM D"/>
    <property type="match status" value="1"/>
</dbReference>
<evidence type="ECO:0000259" key="6">
    <source>
        <dbReference type="Pfam" id="PF25454"/>
    </source>
</evidence>
<feature type="region of interest" description="Disordered" evidence="4">
    <location>
        <begin position="222"/>
        <end position="310"/>
    </location>
</feature>
<evidence type="ECO:0000256" key="1">
    <source>
        <dbReference type="ARBA" id="ARBA00004123"/>
    </source>
</evidence>
<comment type="subcellular location">
    <subcellularLocation>
        <location evidence="1">Nucleus</location>
    </subcellularLocation>
</comment>
<dbReference type="Proteomes" id="UP001642540">
    <property type="component" value="Unassembled WGS sequence"/>
</dbReference>
<evidence type="ECO:0000313" key="8">
    <source>
        <dbReference type="Proteomes" id="UP001642540"/>
    </source>
</evidence>
<feature type="compositionally biased region" description="Polar residues" evidence="4">
    <location>
        <begin position="329"/>
        <end position="338"/>
    </location>
</feature>
<sequence>MYVLERGKDTNCDTVARLIVLKSAGAAIPPERSSGGSGGMMSMAKRQHCYLCDLPRMVWAMIHDFTEPVCRGCVNYEGADRIEAVLENARQMKRAHCAAYPDSSPGTGGSGSGPGGSNAQSPRSGLPKNGSVYHLPPPHHPPPPPVHPMPHSHHGHRINSSAIGAGGSSASINIPSSVAATSVPTSHNSTTSVHGKICMIDGSPLLFPPMRAGTGLMAVIPQQQVHQSQSQSQGQPSQQSQQQQQPSSHGRPNSLPSTPVTHGMKRMSDEDSAESAADAKRVVMEDSVGGRPMLSRGESLPAGAEPGLSVVSKDKPIRTTSFDTSTMYKQGSITTTNVSRRPSGSSSRHGSTPPVSEAAETAANALKCTLCQERLEDTHFVQCPSVPNHKFCFPCSRQSIKRQGAGSEVYCPSGEKCPLAGSTVPWAFMQNEIATILGEEGTKVKKEREA</sequence>
<evidence type="ECO:0000259" key="5">
    <source>
        <dbReference type="Pfam" id="PF11261"/>
    </source>
</evidence>
<gene>
    <name evidence="7" type="ORF">ODALV1_LOCUS15427</name>
</gene>
<evidence type="ECO:0000313" key="7">
    <source>
        <dbReference type="EMBL" id="CAL8111948.1"/>
    </source>
</evidence>